<evidence type="ECO:0008006" key="3">
    <source>
        <dbReference type="Google" id="ProtNLM"/>
    </source>
</evidence>
<evidence type="ECO:0000313" key="2">
    <source>
        <dbReference type="Proteomes" id="UP000006666"/>
    </source>
</evidence>
<dbReference type="Proteomes" id="UP000006666">
    <property type="component" value="Chromosome"/>
</dbReference>
<dbReference type="RefSeq" id="WP_015779631.1">
    <property type="nucleotide sequence ID" value="NC_013169.1"/>
</dbReference>
<dbReference type="EMBL" id="CP001686">
    <property type="protein sequence ID" value="ACV06686.1"/>
    <property type="molecule type" value="Genomic_DNA"/>
</dbReference>
<gene>
    <name evidence="1" type="ordered locus">Ksed_16710</name>
</gene>
<organism evidence="1 2">
    <name type="scientific">Kytococcus sedentarius (strain ATCC 14392 / DSM 20547 / JCM 11482 / CCUG 33030 / NBRC 15357 / NCTC 11040 / CCM 314 / 541)</name>
    <name type="common">Micrococcus sedentarius</name>
    <dbReference type="NCBI Taxonomy" id="478801"/>
    <lineage>
        <taxon>Bacteria</taxon>
        <taxon>Bacillati</taxon>
        <taxon>Actinomycetota</taxon>
        <taxon>Actinomycetes</taxon>
        <taxon>Micrococcales</taxon>
        <taxon>Kytococcaceae</taxon>
        <taxon>Kytococcus</taxon>
    </lineage>
</organism>
<sequence length="371" mass="39899">MTTIPKVRDLPDLLTVVPLLAGFTPTDAVVLVCPTPEGRVALQRVALPPPDHWSHAHLDARELVQSVLPALLHADLRRLTLIGYLSDPMDQDYVGALLHQSADWLAETGIDVMGVALVCEGSWWRPDCPCGDLECGEPQPVPSLHESAAATALIAEGAVVHESPEALLAPWVEGEGAQLDPQELAAATKRWTGRKGNTRLRKESLEQWRRVVHEPAAEFGPPELAAVLWAARSVPVRDALIAWLTPGGMPLEALDPDARAAVEQALGEPASVVGEDRWTGWAVTQNLRTLTAVLPTTCAAPVACLAGLWAWWHGDGIVARFLLERALDAEPGHTLSGLLLRLVHHGIPMEGSPARRVSAGCDALDTNGRLR</sequence>
<dbReference type="AlphaFoldDB" id="C7NIP8"/>
<dbReference type="HOGENOM" id="CLU_769309_0_0_11"/>
<accession>C7NIP8</accession>
<dbReference type="STRING" id="478801.Ksed_16710"/>
<proteinExistence type="predicted"/>
<dbReference type="KEGG" id="kse:Ksed_16710"/>
<reference evidence="1 2" key="1">
    <citation type="journal article" date="2009" name="Stand. Genomic Sci.">
        <title>Complete genome sequence of Kytococcus sedentarius type strain (541).</title>
        <authorList>
            <person name="Sims D."/>
            <person name="Brettin T."/>
            <person name="Detter J.C."/>
            <person name="Han C."/>
            <person name="Lapidus A."/>
            <person name="Copeland A."/>
            <person name="Glavina Del Rio T."/>
            <person name="Nolan M."/>
            <person name="Chen F."/>
            <person name="Lucas S."/>
            <person name="Tice H."/>
            <person name="Cheng J.F."/>
            <person name="Bruce D."/>
            <person name="Goodwin L."/>
            <person name="Pitluck S."/>
            <person name="Ovchinnikova G."/>
            <person name="Pati A."/>
            <person name="Ivanova N."/>
            <person name="Mavrommatis K."/>
            <person name="Chen A."/>
            <person name="Palaniappan K."/>
            <person name="D'haeseleer P."/>
            <person name="Chain P."/>
            <person name="Bristow J."/>
            <person name="Eisen J.A."/>
            <person name="Markowitz V."/>
            <person name="Hugenholtz P."/>
            <person name="Schneider S."/>
            <person name="Goker M."/>
            <person name="Pukall R."/>
            <person name="Kyrpides N.C."/>
            <person name="Klenk H.P."/>
        </authorList>
    </citation>
    <scope>NUCLEOTIDE SEQUENCE [LARGE SCALE GENOMIC DNA]</scope>
    <source>
        <strain evidence="2">ATCC 14392 / DSM 20547 / JCM 11482 / CCUG 33030 / NBRC 15357 / NCTC 11040 / CCM 314 / 541</strain>
    </source>
</reference>
<protein>
    <recommendedName>
        <fullName evidence="3">DUF4192 domain-containing protein</fullName>
    </recommendedName>
</protein>
<dbReference type="InterPro" id="IPR025447">
    <property type="entry name" value="DUF4192"/>
</dbReference>
<dbReference type="Pfam" id="PF13830">
    <property type="entry name" value="DUF4192"/>
    <property type="match status" value="1"/>
</dbReference>
<name>C7NIP8_KYTSD</name>
<dbReference type="eggNOG" id="ENOG50317M5">
    <property type="taxonomic scope" value="Bacteria"/>
</dbReference>
<evidence type="ECO:0000313" key="1">
    <source>
        <dbReference type="EMBL" id="ACV06686.1"/>
    </source>
</evidence>
<keyword evidence="2" id="KW-1185">Reference proteome</keyword>